<reference evidence="2" key="1">
    <citation type="submission" date="2016-03" db="EMBL/GenBank/DDBJ databases">
        <authorList>
            <person name="Guldener U."/>
        </authorList>
    </citation>
    <scope>NUCLEOTIDE SEQUENCE [LARGE SCALE GENOMIC DNA]</scope>
</reference>
<keyword evidence="2" id="KW-1185">Reference proteome</keyword>
<organism evidence="1 2">
    <name type="scientific">Rhynchosporium secalis</name>
    <name type="common">Barley scald fungus</name>
    <dbReference type="NCBI Taxonomy" id="38038"/>
    <lineage>
        <taxon>Eukaryota</taxon>
        <taxon>Fungi</taxon>
        <taxon>Dikarya</taxon>
        <taxon>Ascomycota</taxon>
        <taxon>Pezizomycotina</taxon>
        <taxon>Leotiomycetes</taxon>
        <taxon>Helotiales</taxon>
        <taxon>Ploettnerulaceae</taxon>
        <taxon>Rhynchosporium</taxon>
    </lineage>
</organism>
<accession>A0A1E1MIT9</accession>
<evidence type="ECO:0000313" key="1">
    <source>
        <dbReference type="EMBL" id="CZT48977.1"/>
    </source>
</evidence>
<dbReference type="AlphaFoldDB" id="A0A1E1MIT9"/>
<name>A0A1E1MIT9_RHYSE</name>
<protein>
    <submittedName>
        <fullName evidence="1">Uncharacterized protein</fullName>
    </submittedName>
</protein>
<sequence>MKSGNLAPYSHAPYIHLPYWHCFMRDLLLRTGDTIQLPVSERRNPETGIVSTRRGAFRYHTCECDCTFRDELWRDDEVIQTQRIGHLLFERILPITISTKRTLRARFLDDRGRITTSKQDHNDRPSVNITYHPALGWSYDPLSQLVRLEASGRAVVQNIESARPQYGIRDMTIQLLAGCIALIMSLVPVGSGLRCSEEYGVSSLGLVLLKETKTDLELRKGMRLLRVMGIKRRG</sequence>
<gene>
    <name evidence="1" type="ORF">RSE6_09753</name>
</gene>
<dbReference type="Proteomes" id="UP000177625">
    <property type="component" value="Unassembled WGS sequence"/>
</dbReference>
<proteinExistence type="predicted"/>
<evidence type="ECO:0000313" key="2">
    <source>
        <dbReference type="Proteomes" id="UP000177625"/>
    </source>
</evidence>
<dbReference type="EMBL" id="FJVC01000358">
    <property type="protein sequence ID" value="CZT48977.1"/>
    <property type="molecule type" value="Genomic_DNA"/>
</dbReference>